<feature type="region of interest" description="Disordered" evidence="1">
    <location>
        <begin position="112"/>
        <end position="136"/>
    </location>
</feature>
<name>A0A9D3X6K4_9SAUR</name>
<dbReference type="Proteomes" id="UP000827986">
    <property type="component" value="Unassembled WGS sequence"/>
</dbReference>
<evidence type="ECO:0000313" key="2">
    <source>
        <dbReference type="EMBL" id="KAH1174829.1"/>
    </source>
</evidence>
<gene>
    <name evidence="2" type="ORF">KIL84_008820</name>
</gene>
<reference evidence="2" key="1">
    <citation type="submission" date="2021-09" db="EMBL/GenBank/DDBJ databases">
        <title>The genome of Mauremys mutica provides insights into the evolution of semi-aquatic lifestyle.</title>
        <authorList>
            <person name="Gong S."/>
            <person name="Gao Y."/>
        </authorList>
    </citation>
    <scope>NUCLEOTIDE SEQUENCE</scope>
    <source>
        <strain evidence="2">MM-2020</strain>
        <tissue evidence="2">Muscle</tissue>
    </source>
</reference>
<sequence length="136" mass="14806">MLSAGGVKHPGEVSRWLVPCLGAREASSHGTAAVRARQRRARPGLARPNTLPLASGRGRKLKTPISLAQGRGSRNEPIKVLRPQLKFAWKLLAQCSRALRPSQLRLQTLRLSRNPERNGPAAAGLPQVTQGKPVRY</sequence>
<dbReference type="AlphaFoldDB" id="A0A9D3X6K4"/>
<proteinExistence type="predicted"/>
<organism evidence="2 3">
    <name type="scientific">Mauremys mutica</name>
    <name type="common">yellowpond turtle</name>
    <dbReference type="NCBI Taxonomy" id="74926"/>
    <lineage>
        <taxon>Eukaryota</taxon>
        <taxon>Metazoa</taxon>
        <taxon>Chordata</taxon>
        <taxon>Craniata</taxon>
        <taxon>Vertebrata</taxon>
        <taxon>Euteleostomi</taxon>
        <taxon>Archelosauria</taxon>
        <taxon>Testudinata</taxon>
        <taxon>Testudines</taxon>
        <taxon>Cryptodira</taxon>
        <taxon>Durocryptodira</taxon>
        <taxon>Testudinoidea</taxon>
        <taxon>Geoemydidae</taxon>
        <taxon>Geoemydinae</taxon>
        <taxon>Mauremys</taxon>
    </lineage>
</organism>
<protein>
    <submittedName>
        <fullName evidence="2">Uncharacterized protein</fullName>
    </submittedName>
</protein>
<evidence type="ECO:0000313" key="3">
    <source>
        <dbReference type="Proteomes" id="UP000827986"/>
    </source>
</evidence>
<evidence type="ECO:0000256" key="1">
    <source>
        <dbReference type="SAM" id="MobiDB-lite"/>
    </source>
</evidence>
<dbReference type="EMBL" id="JAHDVG010000479">
    <property type="protein sequence ID" value="KAH1174829.1"/>
    <property type="molecule type" value="Genomic_DNA"/>
</dbReference>
<accession>A0A9D3X6K4</accession>
<keyword evidence="3" id="KW-1185">Reference proteome</keyword>
<comment type="caution">
    <text evidence="2">The sequence shown here is derived from an EMBL/GenBank/DDBJ whole genome shotgun (WGS) entry which is preliminary data.</text>
</comment>
<feature type="region of interest" description="Disordered" evidence="1">
    <location>
        <begin position="28"/>
        <end position="62"/>
    </location>
</feature>